<evidence type="ECO:0000259" key="2">
    <source>
        <dbReference type="Pfam" id="PF13399"/>
    </source>
</evidence>
<dbReference type="Proteomes" id="UP000184038">
    <property type="component" value="Unassembled WGS sequence"/>
</dbReference>
<feature type="transmembrane region" description="Helical" evidence="1">
    <location>
        <begin position="21"/>
        <end position="46"/>
    </location>
</feature>
<proteinExistence type="predicted"/>
<evidence type="ECO:0000313" key="3">
    <source>
        <dbReference type="EMBL" id="SHM31534.1"/>
    </source>
</evidence>
<dbReference type="OrthoDB" id="2046987at2"/>
<keyword evidence="1" id="KW-0812">Transmembrane</keyword>
<name>A0A1M7HST0_9FIRM</name>
<dbReference type="Gene3D" id="3.30.70.2390">
    <property type="match status" value="1"/>
</dbReference>
<sequence>MVSALISTLGNKNTMKRNKHLHAFIRGFIRTGCMMVLMFIVGFTTYKLTIGVYKLTHKDGKQTSTENNLIANDGTADNICKNLLYITDEDENIQGVILEILNTYTNNLDYVTIPNDTQFPLSTDLYQKLYAKNKQIPQILSLKNLNTYFDKSTRFVFGKLIMNELLGTELSCYTIINSETADAIFNEETRTILLQTGERVEGSVYVLKDSIIESVTEDESYSMKEYLARFYEVAKSNLPLESKQKYASTYRNVNRDYIYYHIIPGAQQMDYYDADLELTKELIMQLVNNEAYTNTQDAEQEAESISSVGLRISLLNGSNITGLASKYSDIIQNAGFGVAEVGNYTDEILQNTKIIVAQEGMGRDLLPLFQDAVVEVGTVPVGFDIQIILGVSENR</sequence>
<evidence type="ECO:0000313" key="4">
    <source>
        <dbReference type="Proteomes" id="UP000184038"/>
    </source>
</evidence>
<keyword evidence="1" id="KW-1133">Transmembrane helix</keyword>
<dbReference type="STRING" id="1120996.SAMN02746066_01549"/>
<evidence type="ECO:0000256" key="1">
    <source>
        <dbReference type="SAM" id="Phobius"/>
    </source>
</evidence>
<protein>
    <submittedName>
        <fullName evidence="3">LytR cell envelope-related transcriptional attenuator</fullName>
    </submittedName>
</protein>
<feature type="domain" description="LytR/CpsA/Psr regulator C-terminal" evidence="2">
    <location>
        <begin position="310"/>
        <end position="390"/>
    </location>
</feature>
<dbReference type="InterPro" id="IPR027381">
    <property type="entry name" value="LytR/CpsA/Psr_C"/>
</dbReference>
<dbReference type="Pfam" id="PF13399">
    <property type="entry name" value="LytR_C"/>
    <property type="match status" value="1"/>
</dbReference>
<keyword evidence="4" id="KW-1185">Reference proteome</keyword>
<keyword evidence="1" id="KW-0472">Membrane</keyword>
<accession>A0A1M7HST0</accession>
<gene>
    <name evidence="3" type="ORF">SAMN02746066_01549</name>
</gene>
<dbReference type="AlphaFoldDB" id="A0A1M7HST0"/>
<organism evidence="3 4">
    <name type="scientific">Anaerosporobacter mobilis DSM 15930</name>
    <dbReference type="NCBI Taxonomy" id="1120996"/>
    <lineage>
        <taxon>Bacteria</taxon>
        <taxon>Bacillati</taxon>
        <taxon>Bacillota</taxon>
        <taxon>Clostridia</taxon>
        <taxon>Lachnospirales</taxon>
        <taxon>Lachnospiraceae</taxon>
        <taxon>Anaerosporobacter</taxon>
    </lineage>
</organism>
<dbReference type="EMBL" id="FRCP01000008">
    <property type="protein sequence ID" value="SHM31534.1"/>
    <property type="molecule type" value="Genomic_DNA"/>
</dbReference>
<reference evidence="3 4" key="1">
    <citation type="submission" date="2016-11" db="EMBL/GenBank/DDBJ databases">
        <authorList>
            <person name="Jaros S."/>
            <person name="Januszkiewicz K."/>
            <person name="Wedrychowicz H."/>
        </authorList>
    </citation>
    <scope>NUCLEOTIDE SEQUENCE [LARGE SCALE GENOMIC DNA]</scope>
    <source>
        <strain evidence="3 4">DSM 15930</strain>
    </source>
</reference>